<keyword evidence="2" id="KW-1185">Reference proteome</keyword>
<dbReference type="EMBL" id="FZNO01000003">
    <property type="protein sequence ID" value="SNR32704.1"/>
    <property type="molecule type" value="Genomic_DNA"/>
</dbReference>
<evidence type="ECO:0000313" key="2">
    <source>
        <dbReference type="Proteomes" id="UP000198403"/>
    </source>
</evidence>
<dbReference type="OrthoDB" id="4951505at2"/>
<gene>
    <name evidence="1" type="ORF">SAMN06272737_10343</name>
</gene>
<dbReference type="Proteomes" id="UP000198403">
    <property type="component" value="Unassembled WGS sequence"/>
</dbReference>
<protein>
    <submittedName>
        <fullName evidence="1">Uncharacterized protein</fullName>
    </submittedName>
</protein>
<dbReference type="AlphaFoldDB" id="A0A238VEX1"/>
<name>A0A238VEX1_9ACTN</name>
<sequence length="131" mass="14747">MTDDGELVDQLQQLVLRRLAELGEPGRPMSARRAADRSRGLLSFHTLYAIARGEHSGRISDRVAEGLATALDVPVGEVYEAAGAPRPQTRWQLPPTFDRVPPEHRRVFEEAIALYLVAEQRGYERGRRDRS</sequence>
<organism evidence="1 2">
    <name type="scientific">Blastococcus mobilis</name>
    <dbReference type="NCBI Taxonomy" id="1938746"/>
    <lineage>
        <taxon>Bacteria</taxon>
        <taxon>Bacillati</taxon>
        <taxon>Actinomycetota</taxon>
        <taxon>Actinomycetes</taxon>
        <taxon>Geodermatophilales</taxon>
        <taxon>Geodermatophilaceae</taxon>
        <taxon>Blastococcus</taxon>
    </lineage>
</organism>
<dbReference type="RefSeq" id="WP_089335196.1">
    <property type="nucleotide sequence ID" value="NZ_FZNO01000003.1"/>
</dbReference>
<proteinExistence type="predicted"/>
<accession>A0A238VEX1</accession>
<reference evidence="1 2" key="1">
    <citation type="submission" date="2017-06" db="EMBL/GenBank/DDBJ databases">
        <authorList>
            <person name="Kim H.J."/>
            <person name="Triplett B.A."/>
        </authorList>
    </citation>
    <scope>NUCLEOTIDE SEQUENCE [LARGE SCALE GENOMIC DNA]</scope>
    <source>
        <strain evidence="1 2">DSM 44272</strain>
    </source>
</reference>
<evidence type="ECO:0000313" key="1">
    <source>
        <dbReference type="EMBL" id="SNR32704.1"/>
    </source>
</evidence>